<evidence type="ECO:0000256" key="5">
    <source>
        <dbReference type="ARBA" id="ARBA00047317"/>
    </source>
</evidence>
<sequence>MLSVQDALDQLLSHATPITQADSVGTLAAAGRVLAESIYAGIDVPPADNAAMDGYALRSQEYCPGTPLPVGQRVAAGALAMPLAPGSAARIFTGAPLPHGADTVVMQEHCRVGPDGVAFLRRPTPGEHVRRRGEDIRAGSVLLAAGTRLRPQELAYAAAAGLAQLRVVRRPRVAMLFTGAELATPGGPLAPGQIYNANRYALGALLHALGCETSDFGIVPDRLDATRATLREAAAGHDLVISSGGVSVGEEDHVKAAVSAEGALEVWKVAMKPGKPLAFGALRRAGGGSAHFIGLPGNPVASFVAFVQFARPFILRMQGVAQAQQQPLAMRAGFACAHPDARTEFLRVRVGAGGLLEPAGAQGSALLHSLVQADGLAIRAPGRAIAHGDLVPYLPFSELLA</sequence>
<evidence type="ECO:0000313" key="9">
    <source>
        <dbReference type="Proteomes" id="UP001198602"/>
    </source>
</evidence>
<dbReference type="Gene3D" id="3.40.980.10">
    <property type="entry name" value="MoaB/Mog-like domain"/>
    <property type="match status" value="1"/>
</dbReference>
<comment type="function">
    <text evidence="1 6">Catalyzes the insertion of molybdate into adenylated molybdopterin with the concomitant release of AMP.</text>
</comment>
<evidence type="ECO:0000256" key="6">
    <source>
        <dbReference type="RuleBase" id="RU365090"/>
    </source>
</evidence>
<keyword evidence="9" id="KW-1185">Reference proteome</keyword>
<dbReference type="Gene3D" id="2.40.340.10">
    <property type="entry name" value="MoeA, C-terminal, domain IV"/>
    <property type="match status" value="1"/>
</dbReference>
<dbReference type="Proteomes" id="UP001198602">
    <property type="component" value="Unassembled WGS sequence"/>
</dbReference>
<comment type="pathway">
    <text evidence="2 6">Cofactor biosynthesis; molybdopterin biosynthesis.</text>
</comment>
<dbReference type="InterPro" id="IPR008284">
    <property type="entry name" value="MoCF_biosynth_CS"/>
</dbReference>
<keyword evidence="6" id="KW-0460">Magnesium</keyword>
<accession>A0ABS7Y871</accession>
<dbReference type="PANTHER" id="PTHR10192">
    <property type="entry name" value="MOLYBDOPTERIN BIOSYNTHESIS PROTEIN"/>
    <property type="match status" value="1"/>
</dbReference>
<comment type="catalytic activity">
    <reaction evidence="5">
        <text>adenylyl-molybdopterin + molybdate = Mo-molybdopterin + AMP + H(+)</text>
        <dbReference type="Rhea" id="RHEA:35047"/>
        <dbReference type="ChEBI" id="CHEBI:15378"/>
        <dbReference type="ChEBI" id="CHEBI:36264"/>
        <dbReference type="ChEBI" id="CHEBI:62727"/>
        <dbReference type="ChEBI" id="CHEBI:71302"/>
        <dbReference type="ChEBI" id="CHEBI:456215"/>
        <dbReference type="EC" id="2.10.1.1"/>
    </reaction>
</comment>
<keyword evidence="6" id="KW-0479">Metal-binding</keyword>
<dbReference type="PROSITE" id="PS01079">
    <property type="entry name" value="MOCF_BIOSYNTHESIS_2"/>
    <property type="match status" value="1"/>
</dbReference>
<dbReference type="Pfam" id="PF00994">
    <property type="entry name" value="MoCF_biosynth"/>
    <property type="match status" value="1"/>
</dbReference>
<name>A0ABS7Y871_9BURK</name>
<comment type="cofactor">
    <cofactor evidence="6">
        <name>Mg(2+)</name>
        <dbReference type="ChEBI" id="CHEBI:18420"/>
    </cofactor>
</comment>
<reference evidence="8 9" key="1">
    <citation type="submission" date="2021-07" db="EMBL/GenBank/DDBJ databases">
        <title>Characterization of Violacein-producing bacteria and related species.</title>
        <authorList>
            <person name="Wilson H.S."/>
            <person name="De Leon M.E."/>
        </authorList>
    </citation>
    <scope>NUCLEOTIDE SEQUENCE [LARGE SCALE GENOMIC DNA]</scope>
    <source>
        <strain evidence="8 9">HSC-2F05</strain>
    </source>
</reference>
<dbReference type="InterPro" id="IPR036135">
    <property type="entry name" value="MoeA_linker/N_sf"/>
</dbReference>
<evidence type="ECO:0000259" key="7">
    <source>
        <dbReference type="SMART" id="SM00852"/>
    </source>
</evidence>
<comment type="caution">
    <text evidence="8">The sequence shown here is derived from an EMBL/GenBank/DDBJ whole genome shotgun (WGS) entry which is preliminary data.</text>
</comment>
<keyword evidence="6" id="KW-0808">Transferase</keyword>
<evidence type="ECO:0000256" key="4">
    <source>
        <dbReference type="ARBA" id="ARBA00023150"/>
    </source>
</evidence>
<keyword evidence="4 6" id="KW-0501">Molybdenum cofactor biosynthesis</keyword>
<dbReference type="CDD" id="cd00887">
    <property type="entry name" value="MoeA"/>
    <property type="match status" value="1"/>
</dbReference>
<evidence type="ECO:0000256" key="3">
    <source>
        <dbReference type="ARBA" id="ARBA00010763"/>
    </source>
</evidence>
<dbReference type="SUPFAM" id="SSF53218">
    <property type="entry name" value="Molybdenum cofactor biosynthesis proteins"/>
    <property type="match status" value="1"/>
</dbReference>
<dbReference type="SUPFAM" id="SSF63882">
    <property type="entry name" value="MoeA N-terminal region -like"/>
    <property type="match status" value="1"/>
</dbReference>
<dbReference type="EMBL" id="JAHYBX010000001">
    <property type="protein sequence ID" value="MCA1855538.1"/>
    <property type="molecule type" value="Genomic_DNA"/>
</dbReference>
<protein>
    <recommendedName>
        <fullName evidence="6">Molybdopterin molybdenumtransferase</fullName>
        <ecNumber evidence="6">2.10.1.1</ecNumber>
    </recommendedName>
</protein>
<dbReference type="EC" id="2.10.1.1" evidence="6"/>
<dbReference type="InterPro" id="IPR005111">
    <property type="entry name" value="MoeA_C_domain_IV"/>
</dbReference>
<dbReference type="Pfam" id="PF03454">
    <property type="entry name" value="MoeA_C"/>
    <property type="match status" value="1"/>
</dbReference>
<feature type="domain" description="MoaB/Mog" evidence="7">
    <location>
        <begin position="174"/>
        <end position="316"/>
    </location>
</feature>
<keyword evidence="6" id="KW-0500">Molybdenum</keyword>
<dbReference type="NCBIfam" id="NF045515">
    <property type="entry name" value="Glp_gephyrin"/>
    <property type="match status" value="1"/>
</dbReference>
<dbReference type="SMART" id="SM00852">
    <property type="entry name" value="MoCF_biosynth"/>
    <property type="match status" value="1"/>
</dbReference>
<comment type="similarity">
    <text evidence="3 6">Belongs to the MoeA family.</text>
</comment>
<evidence type="ECO:0000313" key="8">
    <source>
        <dbReference type="EMBL" id="MCA1855538.1"/>
    </source>
</evidence>
<dbReference type="Pfam" id="PF03453">
    <property type="entry name" value="MoeA_N"/>
    <property type="match status" value="1"/>
</dbReference>
<dbReference type="InterPro" id="IPR038987">
    <property type="entry name" value="MoeA-like"/>
</dbReference>
<organism evidence="8 9">
    <name type="scientific">Massilia hydrophila</name>
    <dbReference type="NCBI Taxonomy" id="3044279"/>
    <lineage>
        <taxon>Bacteria</taxon>
        <taxon>Pseudomonadati</taxon>
        <taxon>Pseudomonadota</taxon>
        <taxon>Betaproteobacteria</taxon>
        <taxon>Burkholderiales</taxon>
        <taxon>Oxalobacteraceae</taxon>
        <taxon>Telluria group</taxon>
        <taxon>Massilia</taxon>
    </lineage>
</organism>
<dbReference type="RefSeq" id="WP_225237877.1">
    <property type="nucleotide sequence ID" value="NZ_JAHYBX010000001.1"/>
</dbReference>
<evidence type="ECO:0000256" key="1">
    <source>
        <dbReference type="ARBA" id="ARBA00002901"/>
    </source>
</evidence>
<gene>
    <name evidence="8" type="ORF">LE190_06305</name>
</gene>
<dbReference type="SUPFAM" id="SSF63867">
    <property type="entry name" value="MoeA C-terminal domain-like"/>
    <property type="match status" value="1"/>
</dbReference>
<dbReference type="InterPro" id="IPR005110">
    <property type="entry name" value="MoeA_linker/N"/>
</dbReference>
<dbReference type="NCBIfam" id="TIGR00177">
    <property type="entry name" value="molyb_syn"/>
    <property type="match status" value="1"/>
</dbReference>
<dbReference type="PANTHER" id="PTHR10192:SF5">
    <property type="entry name" value="GEPHYRIN"/>
    <property type="match status" value="1"/>
</dbReference>
<proteinExistence type="inferred from homology"/>
<dbReference type="Gene3D" id="3.90.105.10">
    <property type="entry name" value="Molybdopterin biosynthesis moea protein, domain 2"/>
    <property type="match status" value="1"/>
</dbReference>
<dbReference type="Gene3D" id="2.170.190.11">
    <property type="entry name" value="Molybdopterin biosynthesis moea protein, domain 3"/>
    <property type="match status" value="1"/>
</dbReference>
<evidence type="ECO:0000256" key="2">
    <source>
        <dbReference type="ARBA" id="ARBA00005046"/>
    </source>
</evidence>
<dbReference type="InterPro" id="IPR036425">
    <property type="entry name" value="MoaB/Mog-like_dom_sf"/>
</dbReference>
<dbReference type="InterPro" id="IPR036688">
    <property type="entry name" value="MoeA_C_domain_IV_sf"/>
</dbReference>
<dbReference type="InterPro" id="IPR001453">
    <property type="entry name" value="MoaB/Mog_dom"/>
</dbReference>